<dbReference type="AlphaFoldDB" id="A0A430QUH9"/>
<feature type="region of interest" description="Disordered" evidence="1">
    <location>
        <begin position="156"/>
        <end position="196"/>
    </location>
</feature>
<feature type="compositionally biased region" description="Low complexity" evidence="1">
    <location>
        <begin position="156"/>
        <end position="191"/>
    </location>
</feature>
<feature type="compositionally biased region" description="Low complexity" evidence="1">
    <location>
        <begin position="109"/>
        <end position="133"/>
    </location>
</feature>
<reference evidence="2 3" key="1">
    <citation type="journal article" date="2019" name="PLoS Pathog.">
        <title>Genome sequence of the bovine parasite Schistosoma bovis Tanzania.</title>
        <authorList>
            <person name="Oey H."/>
            <person name="Zakrzewski M."/>
            <person name="Gobert G."/>
            <person name="Gravermann K."/>
            <person name="Stoye J."/>
            <person name="Jones M."/>
            <person name="Mcmanus D."/>
            <person name="Krause L."/>
        </authorList>
    </citation>
    <scope>NUCLEOTIDE SEQUENCE [LARGE SCALE GENOMIC DNA]</scope>
    <source>
        <strain evidence="2 3">TAN1997</strain>
    </source>
</reference>
<sequence length="432" mass="46889">NTNYLSNAQNGQVMLTNVNGTVSLNNCGTNVTTVARTGQNAMPLVSNELIQQQSQSQQQNETYNYQTNPVFGESASMALMTASQSPMLMTQSMAPNYGSEANHIAQSNFSNQQQSVQQSHQQQSVQQSQQQQFPLPPPPPTCQLQQMNLQQAANLPPQTQQQNQPVPFNQQPVNHQYPFQSQPSQVQQPVPTDQRRQQVVNGQIQTSVAVVTAQTAPIPLGSSQQNCQPLQQQSNTNTTNSGNNNNLNNGNALITISNNRCLSMSPTSVGTDSLTEADQQAAMALLAAATEGMDTFRENQTTPSSLQSPIPIVNNNIRRLDSCINTTTATNTTTNNDINTQVPVDEDNPPPGYDEAIGLIQNNFMNNVNMAMMMNTMVKPAVPIPNTTCTPPPALPPRRIINGVGLEDIEDPQSMTSCISLAERYGLPVAEI</sequence>
<evidence type="ECO:0000313" key="2">
    <source>
        <dbReference type="EMBL" id="RTG91366.1"/>
    </source>
</evidence>
<gene>
    <name evidence="2" type="ORF">DC041_0004698</name>
</gene>
<feature type="region of interest" description="Disordered" evidence="1">
    <location>
        <begin position="109"/>
        <end position="143"/>
    </location>
</feature>
<proteinExistence type="predicted"/>
<dbReference type="EMBL" id="QMKO01000196">
    <property type="protein sequence ID" value="RTG91366.1"/>
    <property type="molecule type" value="Genomic_DNA"/>
</dbReference>
<dbReference type="STRING" id="6184.A0A430QUH9"/>
<dbReference type="Proteomes" id="UP000290809">
    <property type="component" value="Unassembled WGS sequence"/>
</dbReference>
<keyword evidence="3" id="KW-1185">Reference proteome</keyword>
<protein>
    <submittedName>
        <fullName evidence="2">Uncharacterized protein</fullName>
    </submittedName>
</protein>
<comment type="caution">
    <text evidence="2">The sequence shown here is derived from an EMBL/GenBank/DDBJ whole genome shotgun (WGS) entry which is preliminary data.</text>
</comment>
<organism evidence="2 3">
    <name type="scientific">Schistosoma bovis</name>
    <name type="common">Blood fluke</name>
    <dbReference type="NCBI Taxonomy" id="6184"/>
    <lineage>
        <taxon>Eukaryota</taxon>
        <taxon>Metazoa</taxon>
        <taxon>Spiralia</taxon>
        <taxon>Lophotrochozoa</taxon>
        <taxon>Platyhelminthes</taxon>
        <taxon>Trematoda</taxon>
        <taxon>Digenea</taxon>
        <taxon>Strigeidida</taxon>
        <taxon>Schistosomatoidea</taxon>
        <taxon>Schistosomatidae</taxon>
        <taxon>Schistosoma</taxon>
    </lineage>
</organism>
<accession>A0A430QUH9</accession>
<feature type="region of interest" description="Disordered" evidence="1">
    <location>
        <begin position="222"/>
        <end position="250"/>
    </location>
</feature>
<name>A0A430QUH9_SCHBO</name>
<feature type="non-terminal residue" evidence="2">
    <location>
        <position position="1"/>
    </location>
</feature>
<evidence type="ECO:0000256" key="1">
    <source>
        <dbReference type="SAM" id="MobiDB-lite"/>
    </source>
</evidence>
<evidence type="ECO:0000313" key="3">
    <source>
        <dbReference type="Proteomes" id="UP000290809"/>
    </source>
</evidence>